<dbReference type="AlphaFoldDB" id="A0A6L2NXL4"/>
<proteinExistence type="predicted"/>
<dbReference type="EMBL" id="BKCJ010010165">
    <property type="protein sequence ID" value="GEU90347.1"/>
    <property type="molecule type" value="Genomic_DNA"/>
</dbReference>
<protein>
    <submittedName>
        <fullName evidence="2">Uncharacterized protein</fullName>
    </submittedName>
</protein>
<evidence type="ECO:0000256" key="1">
    <source>
        <dbReference type="SAM" id="MobiDB-lite"/>
    </source>
</evidence>
<organism evidence="2">
    <name type="scientific">Tanacetum cinerariifolium</name>
    <name type="common">Dalmatian daisy</name>
    <name type="synonym">Chrysanthemum cinerariifolium</name>
    <dbReference type="NCBI Taxonomy" id="118510"/>
    <lineage>
        <taxon>Eukaryota</taxon>
        <taxon>Viridiplantae</taxon>
        <taxon>Streptophyta</taxon>
        <taxon>Embryophyta</taxon>
        <taxon>Tracheophyta</taxon>
        <taxon>Spermatophyta</taxon>
        <taxon>Magnoliopsida</taxon>
        <taxon>eudicotyledons</taxon>
        <taxon>Gunneridae</taxon>
        <taxon>Pentapetalae</taxon>
        <taxon>asterids</taxon>
        <taxon>campanulids</taxon>
        <taxon>Asterales</taxon>
        <taxon>Asteraceae</taxon>
        <taxon>Asteroideae</taxon>
        <taxon>Anthemideae</taxon>
        <taxon>Anthemidinae</taxon>
        <taxon>Tanacetum</taxon>
    </lineage>
</organism>
<sequence>MNLWLNKSRPYQRRRRRHPVTAKRGRFKVMMHLGKLHRQQREKLSWLKAGLPFLKAASMVTRGGKLAFENLTTKGRDKARAVGKNKGSKASGSSSVNEDALAKLMITEMTTQEKEQRKKFLEIKRGEVECREREIATHEYR</sequence>
<reference evidence="2" key="1">
    <citation type="journal article" date="2019" name="Sci. Rep.">
        <title>Draft genome of Tanacetum cinerariifolium, the natural source of mosquito coil.</title>
        <authorList>
            <person name="Yamashiro T."/>
            <person name="Shiraishi A."/>
            <person name="Satake H."/>
            <person name="Nakayama K."/>
        </authorList>
    </citation>
    <scope>NUCLEOTIDE SEQUENCE</scope>
</reference>
<accession>A0A6L2NXL4</accession>
<feature type="compositionally biased region" description="Low complexity" evidence="1">
    <location>
        <begin position="88"/>
        <end position="97"/>
    </location>
</feature>
<feature type="region of interest" description="Disordered" evidence="1">
    <location>
        <begin position="73"/>
        <end position="97"/>
    </location>
</feature>
<name>A0A6L2NXL4_TANCI</name>
<evidence type="ECO:0000313" key="2">
    <source>
        <dbReference type="EMBL" id="GEU90347.1"/>
    </source>
</evidence>
<comment type="caution">
    <text evidence="2">The sequence shown here is derived from an EMBL/GenBank/DDBJ whole genome shotgun (WGS) entry which is preliminary data.</text>
</comment>
<gene>
    <name evidence="2" type="ORF">Tci_062325</name>
</gene>